<name>A0AAV0W5V0_9HEMI</name>
<comment type="caution">
    <text evidence="1">The sequence shown here is derived from an EMBL/GenBank/DDBJ whole genome shotgun (WGS) entry which is preliminary data.</text>
</comment>
<organism evidence="1 2">
    <name type="scientific">Macrosiphum euphorbiae</name>
    <name type="common">potato aphid</name>
    <dbReference type="NCBI Taxonomy" id="13131"/>
    <lineage>
        <taxon>Eukaryota</taxon>
        <taxon>Metazoa</taxon>
        <taxon>Ecdysozoa</taxon>
        <taxon>Arthropoda</taxon>
        <taxon>Hexapoda</taxon>
        <taxon>Insecta</taxon>
        <taxon>Pterygota</taxon>
        <taxon>Neoptera</taxon>
        <taxon>Paraneoptera</taxon>
        <taxon>Hemiptera</taxon>
        <taxon>Sternorrhyncha</taxon>
        <taxon>Aphidomorpha</taxon>
        <taxon>Aphidoidea</taxon>
        <taxon>Aphididae</taxon>
        <taxon>Macrosiphini</taxon>
        <taxon>Macrosiphum</taxon>
    </lineage>
</organism>
<evidence type="ECO:0000313" key="2">
    <source>
        <dbReference type="Proteomes" id="UP001160148"/>
    </source>
</evidence>
<proteinExistence type="predicted"/>
<dbReference type="Proteomes" id="UP001160148">
    <property type="component" value="Unassembled WGS sequence"/>
</dbReference>
<gene>
    <name evidence="1" type="ORF">MEUPH1_LOCUS7539</name>
</gene>
<sequence>MIRNEEETNFSRQEKFRVETFIVIMDKLDICLLKRLEKYNDLDRKSGFLTYFKSMTEKEIVDMAKYLGKIYPDDLDYDIFPEEMIHFTKLVDEEDEEGKIKMPPALKCLQIIHDNKLNSVFPNVEVAY</sequence>
<protein>
    <submittedName>
        <fullName evidence="1">Uncharacterized protein</fullName>
    </submittedName>
</protein>
<evidence type="ECO:0000313" key="1">
    <source>
        <dbReference type="EMBL" id="CAI6351163.1"/>
    </source>
</evidence>
<dbReference type="AlphaFoldDB" id="A0AAV0W5V0"/>
<accession>A0AAV0W5V0</accession>
<keyword evidence="2" id="KW-1185">Reference proteome</keyword>
<dbReference type="EMBL" id="CARXXK010000001">
    <property type="protein sequence ID" value="CAI6351163.1"/>
    <property type="molecule type" value="Genomic_DNA"/>
</dbReference>
<reference evidence="1 2" key="1">
    <citation type="submission" date="2023-01" db="EMBL/GenBank/DDBJ databases">
        <authorList>
            <person name="Whitehead M."/>
        </authorList>
    </citation>
    <scope>NUCLEOTIDE SEQUENCE [LARGE SCALE GENOMIC DNA]</scope>
</reference>